<name>A0A0K2TJE9_LEPSM</name>
<protein>
    <submittedName>
        <fullName evidence="1">Uncharacterized protein</fullName>
    </submittedName>
</protein>
<sequence length="51" mass="5820">MFPSPKLNYGEHRTALTAMVKVRPKCILFVYVMGTFSLRNDHRIPTIRVGG</sequence>
<dbReference type="EMBL" id="HACA01008411">
    <property type="protein sequence ID" value="CDW25772.1"/>
    <property type="molecule type" value="Transcribed_RNA"/>
</dbReference>
<organism evidence="1">
    <name type="scientific">Lepeophtheirus salmonis</name>
    <name type="common">Salmon louse</name>
    <name type="synonym">Caligus salmonis</name>
    <dbReference type="NCBI Taxonomy" id="72036"/>
    <lineage>
        <taxon>Eukaryota</taxon>
        <taxon>Metazoa</taxon>
        <taxon>Ecdysozoa</taxon>
        <taxon>Arthropoda</taxon>
        <taxon>Crustacea</taxon>
        <taxon>Multicrustacea</taxon>
        <taxon>Hexanauplia</taxon>
        <taxon>Copepoda</taxon>
        <taxon>Siphonostomatoida</taxon>
        <taxon>Caligidae</taxon>
        <taxon>Lepeophtheirus</taxon>
    </lineage>
</organism>
<proteinExistence type="predicted"/>
<dbReference type="AlphaFoldDB" id="A0A0K2TJE9"/>
<reference evidence="1" key="1">
    <citation type="submission" date="2014-05" db="EMBL/GenBank/DDBJ databases">
        <authorList>
            <person name="Chronopoulou M."/>
        </authorList>
    </citation>
    <scope>NUCLEOTIDE SEQUENCE</scope>
    <source>
        <tissue evidence="1">Whole organism</tissue>
    </source>
</reference>
<accession>A0A0K2TJE9</accession>
<evidence type="ECO:0000313" key="1">
    <source>
        <dbReference type="EMBL" id="CDW25772.1"/>
    </source>
</evidence>